<dbReference type="HOGENOM" id="CLU_024198_0_0_1"/>
<sequence>MDFDFDEVVRIYAALRAQAKSPQPPDPNKEVRICCLEGWCRACGEDLSGGEMCVFVSEVAPGRITVRGPSDYPTDDMMPSTRGNMRRLSNWDPFGLDDEPNQESATLHSECYRIFRRNCPDADALRRLLLAAIWRSPWKWAPKFGLNTNTDAASLAQLAATACHLPQLVSMPTELKRMVGQELLTQPSVLIRYHSTMSLAADSSRRPYDEQASMSISKAASWERGQGPSGEIEDLPPIIRITIDCQGVKRIERFAQRPEWDFRQSDTELYIMESQEALANVQVQFQSGLARLNYLGDGEATCLLPWDTPTPPAQEDLLAVRGRSANSSKVVRFSTIDVSKITGITFFLNYKIRFLLAQANRPNFWIHAHTPKAPSAISTFEYLYHTNRSGIMYYVPFPSSDRLTFFGVRNVRFPAYFQVLLRFEKAGDYVVGFESPQFPDCDDTVWPADDQLQFICGQTLSGKTVTLDAYPKRGNGTVNPPFAHPIRNIQDAAQSAFMSMAPLEHVVGIRLFAEVDSIISQGLLLEYENGAQRSLGECRVGIDTERAYANPVGFCIGRQPGDHCWMMEVRVDGQTEHKHGEGVWTCHEMRGNLICVIMREHSELYTDDADPGWNHPLAV</sequence>
<name>G9MGK1_HYPVG</name>
<accession>G9MGK1</accession>
<dbReference type="GeneID" id="25791366"/>
<dbReference type="VEuPathDB" id="FungiDB:TRIVIDRAFT_218794"/>
<dbReference type="RefSeq" id="XP_013960846.1">
    <property type="nucleotide sequence ID" value="XM_014105371.1"/>
</dbReference>
<evidence type="ECO:0000313" key="1">
    <source>
        <dbReference type="EMBL" id="EHK26648.1"/>
    </source>
</evidence>
<protein>
    <submittedName>
        <fullName evidence="1">Uncharacterized protein</fullName>
    </submittedName>
</protein>
<gene>
    <name evidence="1" type="ORF">TRIVIDRAFT_218794</name>
</gene>
<dbReference type="OrthoDB" id="4763081at2759"/>
<keyword evidence="2" id="KW-1185">Reference proteome</keyword>
<dbReference type="OMA" id="RTQCGIC"/>
<comment type="caution">
    <text evidence="1">The sequence shown here is derived from an EMBL/GenBank/DDBJ whole genome shotgun (WGS) entry which is preliminary data.</text>
</comment>
<dbReference type="EMBL" id="ABDF02000002">
    <property type="protein sequence ID" value="EHK26648.1"/>
    <property type="molecule type" value="Genomic_DNA"/>
</dbReference>
<dbReference type="Proteomes" id="UP000007115">
    <property type="component" value="Unassembled WGS sequence"/>
</dbReference>
<dbReference type="InParanoid" id="G9MGK1"/>
<evidence type="ECO:0000313" key="2">
    <source>
        <dbReference type="Proteomes" id="UP000007115"/>
    </source>
</evidence>
<dbReference type="AlphaFoldDB" id="G9MGK1"/>
<reference evidence="1 2" key="1">
    <citation type="journal article" date="2011" name="Genome Biol.">
        <title>Comparative genome sequence analysis underscores mycoparasitism as the ancestral life style of Trichoderma.</title>
        <authorList>
            <person name="Kubicek C.P."/>
            <person name="Herrera-Estrella A."/>
            <person name="Seidl-Seiboth V."/>
            <person name="Martinez D.A."/>
            <person name="Druzhinina I.S."/>
            <person name="Thon M."/>
            <person name="Zeilinger S."/>
            <person name="Casas-Flores S."/>
            <person name="Horwitz B.A."/>
            <person name="Mukherjee P.K."/>
            <person name="Mukherjee M."/>
            <person name="Kredics L."/>
            <person name="Alcaraz L.D."/>
            <person name="Aerts A."/>
            <person name="Antal Z."/>
            <person name="Atanasova L."/>
            <person name="Cervantes-Badillo M.G."/>
            <person name="Challacombe J."/>
            <person name="Chertkov O."/>
            <person name="McCluskey K."/>
            <person name="Coulpier F."/>
            <person name="Deshpande N."/>
            <person name="von Doehren H."/>
            <person name="Ebbole D.J."/>
            <person name="Esquivel-Naranjo E.U."/>
            <person name="Fekete E."/>
            <person name="Flipphi M."/>
            <person name="Glaser F."/>
            <person name="Gomez-Rodriguez E.Y."/>
            <person name="Gruber S."/>
            <person name="Han C."/>
            <person name="Henrissat B."/>
            <person name="Hermosa R."/>
            <person name="Hernandez-Onate M."/>
            <person name="Karaffa L."/>
            <person name="Kosti I."/>
            <person name="Le Crom S."/>
            <person name="Lindquist E."/>
            <person name="Lucas S."/>
            <person name="Luebeck M."/>
            <person name="Luebeck P.S."/>
            <person name="Margeot A."/>
            <person name="Metz B."/>
            <person name="Misra M."/>
            <person name="Nevalainen H."/>
            <person name="Omann M."/>
            <person name="Packer N."/>
            <person name="Perrone G."/>
            <person name="Uresti-Rivera E.E."/>
            <person name="Salamov A."/>
            <person name="Schmoll M."/>
            <person name="Seiboth B."/>
            <person name="Shapiro H."/>
            <person name="Sukno S."/>
            <person name="Tamayo-Ramos J.A."/>
            <person name="Tisch D."/>
            <person name="Wiest A."/>
            <person name="Wilkinson H.H."/>
            <person name="Zhang M."/>
            <person name="Coutinho P.M."/>
            <person name="Kenerley C.M."/>
            <person name="Monte E."/>
            <person name="Baker S.E."/>
            <person name="Grigoriev I.V."/>
        </authorList>
    </citation>
    <scope>NUCLEOTIDE SEQUENCE [LARGE SCALE GENOMIC DNA]</scope>
    <source>
        <strain evidence="2">Gv29-8 / FGSC 10586</strain>
    </source>
</reference>
<dbReference type="eggNOG" id="ENOG502RVWB">
    <property type="taxonomic scope" value="Eukaryota"/>
</dbReference>
<proteinExistence type="predicted"/>
<dbReference type="STRING" id="413071.G9MGK1"/>
<organism evidence="1 2">
    <name type="scientific">Hypocrea virens (strain Gv29-8 / FGSC 10586)</name>
    <name type="common">Gliocladium virens</name>
    <name type="synonym">Trichoderma virens</name>
    <dbReference type="NCBI Taxonomy" id="413071"/>
    <lineage>
        <taxon>Eukaryota</taxon>
        <taxon>Fungi</taxon>
        <taxon>Dikarya</taxon>
        <taxon>Ascomycota</taxon>
        <taxon>Pezizomycotina</taxon>
        <taxon>Sordariomycetes</taxon>
        <taxon>Hypocreomycetidae</taxon>
        <taxon>Hypocreales</taxon>
        <taxon>Hypocreaceae</taxon>
        <taxon>Trichoderma</taxon>
    </lineage>
</organism>